<dbReference type="InterPro" id="IPR018946">
    <property type="entry name" value="PhoD-like_MPP"/>
</dbReference>
<gene>
    <name evidence="3" type="ORF">C8P63_1235</name>
</gene>
<protein>
    <submittedName>
        <fullName evidence="3">Alkaline phosphatase D</fullName>
    </submittedName>
</protein>
<dbReference type="Gene3D" id="2.60.40.380">
    <property type="entry name" value="Purple acid phosphatase-like, N-terminal"/>
    <property type="match status" value="1"/>
</dbReference>
<dbReference type="RefSeq" id="WP_170109684.1">
    <property type="nucleotide sequence ID" value="NZ_QBKR01000023.1"/>
</dbReference>
<dbReference type="PANTHER" id="PTHR43606:SF2">
    <property type="entry name" value="ALKALINE PHOSPHATASE FAMILY PROTEIN (AFU_ORTHOLOGUE AFUA_5G03860)"/>
    <property type="match status" value="1"/>
</dbReference>
<dbReference type="PANTHER" id="PTHR43606">
    <property type="entry name" value="PHOSPHATASE, PUTATIVE (AFU_ORTHOLOGUE AFUA_6G08710)-RELATED"/>
    <property type="match status" value="1"/>
</dbReference>
<sequence length="637" mass="71776">MDEKNLSRRNRYQQESVNRSRRIFLKSLLAGSALVALDQLGGRRLTDALANAAGGTPTYGLPRFEPSEAVGKGFDQSVAAGDPTPTGAVLWTRIDPSLVTGIRAAPYDPQLVQWLDNSAGEPNDSVRRAIEEGKFLMVELAETPDFSEVKLTGYTPVWKDYDNVVKVDVDGWLEPRKTYYYRFVAKTGHVSQTGRFRTLVPEGADLASLRFAYVSCQDYTNGYYHALRFAAEEEVDFVIHLGDYVYESVGDPTYQSPLPDRQIKLPSGKSKAFTIEDYRTLYRTYKSDPDLKRLHERHAMISIWDDHEFANDTYYPAVAPDDSLDSDPDRRRTANRVWFEYTPARVRFDPSKGFRDSLRIYRSLKAGNLAEFIFTDERLYRSSHPCGEETLDRYFTAGCPRMNDPSQTMLGAGVSQQKEWFLNRMKNSDALWKIWGNEVQFTPLKVLSRYMNLDAWDGFAGERKEITQALKDAGVKNFLTITGDLHTYEAGLIKEDYENDPDDAAVGVEFMVGSVTSSNLSEMVHQAATNTVSHSNPVPSEAMDGIITQILGAATPLTSALVDKVAGELDTIIKTENPWIKLFNSNTHGYCVMELTPYKAAWTAYSVSDTQSRDAQKSLLFQCEVPKDQARIHILKK</sequence>
<comment type="caution">
    <text evidence="3">The sequence shown here is derived from an EMBL/GenBank/DDBJ whole genome shotgun (WGS) entry which is preliminary data.</text>
</comment>
<proteinExistence type="predicted"/>
<evidence type="ECO:0000259" key="1">
    <source>
        <dbReference type="Pfam" id="PF09423"/>
    </source>
</evidence>
<dbReference type="EMBL" id="QBKR01000023">
    <property type="protein sequence ID" value="PTX54985.1"/>
    <property type="molecule type" value="Genomic_DNA"/>
</dbReference>
<dbReference type="Pfam" id="PF09423">
    <property type="entry name" value="PhoD"/>
    <property type="match status" value="1"/>
</dbReference>
<dbReference type="InterPro" id="IPR038607">
    <property type="entry name" value="PhoD-like_sf"/>
</dbReference>
<evidence type="ECO:0000313" key="3">
    <source>
        <dbReference type="EMBL" id="PTX54985.1"/>
    </source>
</evidence>
<dbReference type="InterPro" id="IPR006311">
    <property type="entry name" value="TAT_signal"/>
</dbReference>
<organism evidence="3 4">
    <name type="scientific">Melghirimyces profundicolus</name>
    <dbReference type="NCBI Taxonomy" id="1242148"/>
    <lineage>
        <taxon>Bacteria</taxon>
        <taxon>Bacillati</taxon>
        <taxon>Bacillota</taxon>
        <taxon>Bacilli</taxon>
        <taxon>Bacillales</taxon>
        <taxon>Thermoactinomycetaceae</taxon>
        <taxon>Melghirimyces</taxon>
    </lineage>
</organism>
<dbReference type="Gene3D" id="3.60.21.70">
    <property type="entry name" value="PhoD-like phosphatase"/>
    <property type="match status" value="1"/>
</dbReference>
<evidence type="ECO:0000259" key="2">
    <source>
        <dbReference type="Pfam" id="PF16655"/>
    </source>
</evidence>
<dbReference type="InterPro" id="IPR029052">
    <property type="entry name" value="Metallo-depent_PP-like"/>
</dbReference>
<dbReference type="InterPro" id="IPR032093">
    <property type="entry name" value="PhoD_N"/>
</dbReference>
<dbReference type="Pfam" id="PF16655">
    <property type="entry name" value="PhoD_N"/>
    <property type="match status" value="1"/>
</dbReference>
<dbReference type="SUPFAM" id="SSF56300">
    <property type="entry name" value="Metallo-dependent phosphatases"/>
    <property type="match status" value="1"/>
</dbReference>
<reference evidence="3 4" key="1">
    <citation type="submission" date="2018-04" db="EMBL/GenBank/DDBJ databases">
        <title>Genomic Encyclopedia of Archaeal and Bacterial Type Strains, Phase II (KMG-II): from individual species to whole genera.</title>
        <authorList>
            <person name="Goeker M."/>
        </authorList>
    </citation>
    <scope>NUCLEOTIDE SEQUENCE [LARGE SCALE GENOMIC DNA]</scope>
    <source>
        <strain evidence="3 4">DSM 45787</strain>
    </source>
</reference>
<feature type="domain" description="Phospholipase D N-terminal" evidence="2">
    <location>
        <begin position="77"/>
        <end position="198"/>
    </location>
</feature>
<feature type="domain" description="PhoD-like phosphatase metallophosphatase" evidence="1">
    <location>
        <begin position="211"/>
        <end position="537"/>
    </location>
</feature>
<evidence type="ECO:0000313" key="4">
    <source>
        <dbReference type="Proteomes" id="UP000244240"/>
    </source>
</evidence>
<keyword evidence="4" id="KW-1185">Reference proteome</keyword>
<name>A0A2T6BFZ3_9BACL</name>
<dbReference type="CDD" id="cd07389">
    <property type="entry name" value="MPP_PhoD"/>
    <property type="match status" value="1"/>
</dbReference>
<dbReference type="Proteomes" id="UP000244240">
    <property type="component" value="Unassembled WGS sequence"/>
</dbReference>
<dbReference type="PROSITE" id="PS51318">
    <property type="entry name" value="TAT"/>
    <property type="match status" value="1"/>
</dbReference>
<accession>A0A2T6BFZ3</accession>
<dbReference type="AlphaFoldDB" id="A0A2T6BFZ3"/>
<dbReference type="InterPro" id="IPR052900">
    <property type="entry name" value="Phospholipid_Metab_Enz"/>
</dbReference>